<dbReference type="GeneID" id="93343998"/>
<name>C5C7C9_MICLC</name>
<evidence type="ECO:0000313" key="4">
    <source>
        <dbReference type="EMBL" id="SQG48046.1"/>
    </source>
</evidence>
<accession>C5C7C9</accession>
<evidence type="ECO:0000313" key="5">
    <source>
        <dbReference type="Proteomes" id="UP000000738"/>
    </source>
</evidence>
<evidence type="ECO:0000259" key="2">
    <source>
        <dbReference type="Pfam" id="PF11706"/>
    </source>
</evidence>
<dbReference type="HOGENOM" id="CLU_1060954_0_0_11"/>
<dbReference type="SUPFAM" id="SSF160904">
    <property type="entry name" value="Jann2411-like"/>
    <property type="match status" value="1"/>
</dbReference>
<dbReference type="RefSeq" id="WP_010079967.1">
    <property type="nucleotide sequence ID" value="NC_012803.1"/>
</dbReference>
<dbReference type="EMBL" id="CP001628">
    <property type="protein sequence ID" value="ACS31617.1"/>
    <property type="molecule type" value="Genomic_DNA"/>
</dbReference>
<dbReference type="PANTHER" id="PTHR35525">
    <property type="entry name" value="BLL6575 PROTEIN"/>
    <property type="match status" value="1"/>
</dbReference>
<keyword evidence="5" id="KW-1185">Reference proteome</keyword>
<reference evidence="5" key="2">
    <citation type="journal article" date="2010" name="J. Bacteriol.">
        <title>Genome sequence of the Fleming strain of Micrococcus luteus, a simple free-living actinobacterium.</title>
        <authorList>
            <person name="Young M."/>
            <person name="Artsatbanov V."/>
            <person name="Beller H.R."/>
            <person name="Chandra G."/>
            <person name="Chater K.F."/>
            <person name="Dover L.G."/>
            <person name="Goh E.B."/>
            <person name="Kahan T."/>
            <person name="Kaprelyants A.S."/>
            <person name="Kyrpides N."/>
            <person name="Lapidus A."/>
            <person name="Lowry S.R."/>
            <person name="Lykidis A."/>
            <person name="Mahillon J."/>
            <person name="Markowitz V."/>
            <person name="Mavromatis K."/>
            <person name="Mukamolova G.V."/>
            <person name="Oren A."/>
            <person name="Rokem J.S."/>
            <person name="Smith M.C."/>
            <person name="Young D.I."/>
            <person name="Greenblatt C.L."/>
        </authorList>
    </citation>
    <scope>NUCLEOTIDE SEQUENCE [LARGE SCALE GENOMIC DNA]</scope>
    <source>
        <strain evidence="5">ATCC 4698 / DSM 20030 / JCM 1464 / NBRC 3333 / NCIMB 9278 / NCTC 2665 / VKM Ac-2230</strain>
    </source>
</reference>
<gene>
    <name evidence="3" type="ordered locus">Mlut_21490</name>
    <name evidence="4" type="ORF">NCTC2665_00819</name>
</gene>
<evidence type="ECO:0000313" key="3">
    <source>
        <dbReference type="EMBL" id="ACS31617.1"/>
    </source>
</evidence>
<feature type="compositionally biased region" description="Basic and acidic residues" evidence="1">
    <location>
        <begin position="220"/>
        <end position="240"/>
    </location>
</feature>
<dbReference type="PANTHER" id="PTHR35525:SF3">
    <property type="entry name" value="BLL6575 PROTEIN"/>
    <property type="match status" value="1"/>
</dbReference>
<dbReference type="AlphaFoldDB" id="C5C7C9"/>
<reference evidence="3" key="1">
    <citation type="submission" date="2009-05" db="EMBL/GenBank/DDBJ databases">
        <title>Complete sequence of Micrococcus luteus NCTC 2665.</title>
        <authorList>
            <consortium name="US DOE Joint Genome Institute"/>
            <person name="Lucas S."/>
            <person name="Copeland A."/>
            <person name="Lapidus A."/>
            <person name="Glavina del Rio T."/>
            <person name="Dalin E."/>
            <person name="Tice H."/>
            <person name="Bruce D."/>
            <person name="Goodwin L."/>
            <person name="Pitluck S."/>
            <person name="Lowry S."/>
            <person name="Larimer F."/>
            <person name="Land M."/>
            <person name="Hauser L."/>
            <person name="Kyrpides N."/>
            <person name="Lykidis A."/>
            <person name="Young M."/>
            <person name="Greenblatt C."/>
        </authorList>
    </citation>
    <scope>NUCLEOTIDE SEQUENCE</scope>
    <source>
        <strain evidence="3">NCTC 2665</strain>
    </source>
</reference>
<dbReference type="Pfam" id="PF11706">
    <property type="entry name" value="zf-CGNR"/>
    <property type="match status" value="1"/>
</dbReference>
<feature type="compositionally biased region" description="Low complexity" evidence="1">
    <location>
        <begin position="186"/>
        <end position="217"/>
    </location>
</feature>
<dbReference type="eggNOG" id="COG5516">
    <property type="taxonomic scope" value="Bacteria"/>
</dbReference>
<evidence type="ECO:0000313" key="6">
    <source>
        <dbReference type="Proteomes" id="UP000248985"/>
    </source>
</evidence>
<dbReference type="KEGG" id="mlu:Mlut_21490"/>
<feature type="region of interest" description="Disordered" evidence="1">
    <location>
        <begin position="186"/>
        <end position="262"/>
    </location>
</feature>
<proteinExistence type="predicted"/>
<reference evidence="4 6" key="3">
    <citation type="submission" date="2018-06" db="EMBL/GenBank/DDBJ databases">
        <authorList>
            <consortium name="Pathogen Informatics"/>
            <person name="Doyle S."/>
        </authorList>
    </citation>
    <scope>NUCLEOTIDE SEQUENCE [LARGE SCALE GENOMIC DNA]</scope>
    <source>
        <strain evidence="4 6">NCTC2665</strain>
    </source>
</reference>
<dbReference type="Gene3D" id="1.10.3300.10">
    <property type="entry name" value="Jann2411-like domain"/>
    <property type="match status" value="1"/>
</dbReference>
<dbReference type="InterPro" id="IPR023286">
    <property type="entry name" value="ABATE_dom_sf"/>
</dbReference>
<feature type="domain" description="Zinc finger CGNR" evidence="2">
    <location>
        <begin position="141"/>
        <end position="183"/>
    </location>
</feature>
<evidence type="ECO:0000256" key="1">
    <source>
        <dbReference type="SAM" id="MobiDB-lite"/>
    </source>
</evidence>
<protein>
    <submittedName>
        <fullName evidence="3">Conserved protein containing a Zn-ribbon-like motif, possibly RNA-binding</fullName>
    </submittedName>
</protein>
<dbReference type="InterPro" id="IPR021005">
    <property type="entry name" value="Znf_CGNR"/>
</dbReference>
<feature type="compositionally biased region" description="Basic residues" evidence="1">
    <location>
        <begin position="241"/>
        <end position="262"/>
    </location>
</feature>
<organism evidence="3 5">
    <name type="scientific">Micrococcus luteus (strain ATCC 4698 / DSM 20030 / JCM 1464 / CCM 169 / CCUG 5858 / IAM 1056 / NBRC 3333 / NCIMB 9278 / NCTC 2665 / VKM Ac-2230)</name>
    <name type="common">Micrococcus lysodeikticus</name>
    <dbReference type="NCBI Taxonomy" id="465515"/>
    <lineage>
        <taxon>Bacteria</taxon>
        <taxon>Bacillati</taxon>
        <taxon>Actinomycetota</taxon>
        <taxon>Actinomycetes</taxon>
        <taxon>Micrococcales</taxon>
        <taxon>Micrococcaceae</taxon>
        <taxon>Micrococcus</taxon>
    </lineage>
</organism>
<dbReference type="STRING" id="465515.Mlut_21490"/>
<dbReference type="EnsemblBacteria" id="ACS31617">
    <property type="protein sequence ID" value="ACS31617"/>
    <property type="gene ID" value="Mlut_21490"/>
</dbReference>
<sequence>MLSAPTLTRLASLAAFLNTAPGLRGGQPADERFTAATQLPSLVPELQEDEVRLRLAAAAAVRGRELRGRLAEVWALAAVDEAAAVERVNALLAAAGPLRLTAGGDVVGLAPAQVPADAVERLAAMAALALAETAMDGELTRLRVCEGEDCENALVDASRNRSKRFCDEANCANRTHVRSYRARLAEAAEAAPATDPAGPAGPEEAEAPEAVVDSEAAGGDEPRQETEKEKKERKKAEKKAEKKARKKAEKKSGKKKSDKKKD</sequence>
<dbReference type="PATRIC" id="fig|465515.4.peg.2075"/>
<dbReference type="EMBL" id="LS483396">
    <property type="protein sequence ID" value="SQG48046.1"/>
    <property type="molecule type" value="Genomic_DNA"/>
</dbReference>
<dbReference type="Proteomes" id="UP000000738">
    <property type="component" value="Chromosome"/>
</dbReference>
<dbReference type="InterPro" id="IPR010852">
    <property type="entry name" value="ABATE"/>
</dbReference>
<dbReference type="Proteomes" id="UP000248985">
    <property type="component" value="Chromosome 1"/>
</dbReference>